<keyword evidence="1" id="KW-0812">Transmembrane</keyword>
<keyword evidence="1" id="KW-1133">Transmembrane helix</keyword>
<dbReference type="AlphaFoldDB" id="A0A2A5RYK8"/>
<feature type="transmembrane region" description="Helical" evidence="1">
    <location>
        <begin position="45"/>
        <end position="63"/>
    </location>
</feature>
<comment type="caution">
    <text evidence="2">The sequence shown here is derived from an EMBL/GenBank/DDBJ whole genome shotgun (WGS) entry which is preliminary data.</text>
</comment>
<evidence type="ECO:0000313" key="3">
    <source>
        <dbReference type="Proteomes" id="UP000242246"/>
    </source>
</evidence>
<proteinExistence type="predicted"/>
<reference evidence="2 3" key="1">
    <citation type="submission" date="2014-12" db="EMBL/GenBank/DDBJ databases">
        <title>Draft genome sequences of 10 type strains of Lactococcus.</title>
        <authorList>
            <person name="Sun Z."/>
            <person name="Zhong Z."/>
            <person name="Liu W."/>
            <person name="Zhang W."/>
            <person name="Zhang H."/>
        </authorList>
    </citation>
    <scope>NUCLEOTIDE SEQUENCE [LARGE SCALE GENOMIC DNA]</scope>
    <source>
        <strain evidence="2 3">DSM 20686</strain>
    </source>
</reference>
<accession>A0A2A5RYK8</accession>
<feature type="transmembrane region" description="Helical" evidence="1">
    <location>
        <begin position="12"/>
        <end position="33"/>
    </location>
</feature>
<evidence type="ECO:0000256" key="1">
    <source>
        <dbReference type="SAM" id="Phobius"/>
    </source>
</evidence>
<sequence length="67" mass="7292">MSLRLSKLSVKLLTICILIVSGCYIIISLYGFFIKKEPDLLPQKFDIIIGSVVGIALGLISAVPDKL</sequence>
<protein>
    <recommendedName>
        <fullName evidence="4">Lipoprotein</fullName>
    </recommendedName>
</protein>
<organism evidence="2 3">
    <name type="scientific">Pseudolactococcus plantarum</name>
    <dbReference type="NCBI Taxonomy" id="1365"/>
    <lineage>
        <taxon>Bacteria</taxon>
        <taxon>Bacillati</taxon>
        <taxon>Bacillota</taxon>
        <taxon>Bacilli</taxon>
        <taxon>Lactobacillales</taxon>
        <taxon>Streptococcaceae</taxon>
        <taxon>Pseudolactococcus</taxon>
    </lineage>
</organism>
<gene>
    <name evidence="2" type="ORF">RU87_GL001840</name>
</gene>
<name>A0A2A5RYK8_9LACT</name>
<evidence type="ECO:0008006" key="4">
    <source>
        <dbReference type="Google" id="ProtNLM"/>
    </source>
</evidence>
<keyword evidence="3" id="KW-1185">Reference proteome</keyword>
<keyword evidence="1" id="KW-0472">Membrane</keyword>
<dbReference type="EMBL" id="JXJX01000009">
    <property type="protein sequence ID" value="PCS06319.1"/>
    <property type="molecule type" value="Genomic_DNA"/>
</dbReference>
<dbReference type="PROSITE" id="PS51257">
    <property type="entry name" value="PROKAR_LIPOPROTEIN"/>
    <property type="match status" value="1"/>
</dbReference>
<dbReference type="Proteomes" id="UP000242246">
    <property type="component" value="Unassembled WGS sequence"/>
</dbReference>
<dbReference type="STRING" id="1348632.GCA_001591745_01261"/>
<evidence type="ECO:0000313" key="2">
    <source>
        <dbReference type="EMBL" id="PCS06319.1"/>
    </source>
</evidence>